<reference evidence="3 4" key="1">
    <citation type="submission" date="2009-10" db="EMBL/GenBank/DDBJ databases">
        <title>Complete sequence of Halothiobacillus neapolitanus c2.</title>
        <authorList>
            <consortium name="US DOE Joint Genome Institute"/>
            <person name="Lucas S."/>
            <person name="Copeland A."/>
            <person name="Lapidus A."/>
            <person name="Glavina del Rio T."/>
            <person name="Tice H."/>
            <person name="Bruce D."/>
            <person name="Goodwin L."/>
            <person name="Pitluck S."/>
            <person name="Davenport K."/>
            <person name="Brettin T."/>
            <person name="Detter J.C."/>
            <person name="Han C."/>
            <person name="Tapia R."/>
            <person name="Larimer F."/>
            <person name="Land M."/>
            <person name="Hauser L."/>
            <person name="Kyrpides N."/>
            <person name="Mikhailova N."/>
            <person name="Kerfeld C."/>
            <person name="Cannon G."/>
            <person name="Heinhort S."/>
        </authorList>
    </citation>
    <scope>NUCLEOTIDE SEQUENCE [LARGE SCALE GENOMIC DNA]</scope>
    <source>
        <strain evidence="4">ATCC 23641 / c2</strain>
    </source>
</reference>
<dbReference type="AlphaFoldDB" id="D0L192"/>
<dbReference type="STRING" id="555778.Hneap_1639"/>
<dbReference type="Proteomes" id="UP000009102">
    <property type="component" value="Chromosome"/>
</dbReference>
<feature type="domain" description="Antitoxin Xre/MbcA/ParS-like toxin-binding" evidence="1">
    <location>
        <begin position="114"/>
        <end position="163"/>
    </location>
</feature>
<dbReference type="InterPro" id="IPR011979">
    <property type="entry name" value="Antitox_Xre"/>
</dbReference>
<accession>D0L192</accession>
<evidence type="ECO:0000259" key="1">
    <source>
        <dbReference type="Pfam" id="PF09722"/>
    </source>
</evidence>
<dbReference type="OrthoDB" id="5797199at2"/>
<dbReference type="NCBIfam" id="TIGR02293">
    <property type="entry name" value="TAS_TIGR02293"/>
    <property type="match status" value="1"/>
</dbReference>
<feature type="domain" description="Antitoxin Xre-like helix-turn-helix" evidence="2">
    <location>
        <begin position="49"/>
        <end position="109"/>
    </location>
</feature>
<dbReference type="Pfam" id="PF09722">
    <property type="entry name" value="Xre_MbcA_ParS_C"/>
    <property type="match status" value="1"/>
</dbReference>
<name>D0L192_HALNC</name>
<dbReference type="Pfam" id="PF20432">
    <property type="entry name" value="Xre-like-HTH"/>
    <property type="match status" value="1"/>
</dbReference>
<gene>
    <name evidence="3" type="ordered locus">Hneap_1639</name>
</gene>
<dbReference type="EMBL" id="CP001801">
    <property type="protein sequence ID" value="ACX96465.1"/>
    <property type="molecule type" value="Genomic_DNA"/>
</dbReference>
<keyword evidence="4" id="KW-1185">Reference proteome</keyword>
<dbReference type="InterPro" id="IPR024467">
    <property type="entry name" value="Xre/MbcA/ParS-like_toxin-bd"/>
</dbReference>
<evidence type="ECO:0000313" key="3">
    <source>
        <dbReference type="EMBL" id="ACX96465.1"/>
    </source>
</evidence>
<dbReference type="HOGENOM" id="CLU_1600418_0_0_6"/>
<protein>
    <submittedName>
        <fullName evidence="3">Uncharacterized protein</fullName>
    </submittedName>
</protein>
<proteinExistence type="predicted"/>
<dbReference type="KEGG" id="hna:Hneap_1639"/>
<dbReference type="InterPro" id="IPR046847">
    <property type="entry name" value="Xre-like_HTH"/>
</dbReference>
<dbReference type="GO" id="GO:0003677">
    <property type="term" value="F:DNA binding"/>
    <property type="evidence" value="ECO:0007669"/>
    <property type="project" value="InterPro"/>
</dbReference>
<evidence type="ECO:0000259" key="2">
    <source>
        <dbReference type="Pfam" id="PF20432"/>
    </source>
</evidence>
<dbReference type="RefSeq" id="WP_012824499.1">
    <property type="nucleotide sequence ID" value="NC_013422.1"/>
</dbReference>
<organism evidence="3 4">
    <name type="scientific">Halothiobacillus neapolitanus (strain ATCC 23641 / DSM 15147 / CIP 104769 / NCIMB 8539 / c2)</name>
    <name type="common">Thiobacillus neapolitanus</name>
    <dbReference type="NCBI Taxonomy" id="555778"/>
    <lineage>
        <taxon>Bacteria</taxon>
        <taxon>Pseudomonadati</taxon>
        <taxon>Pseudomonadota</taxon>
        <taxon>Gammaproteobacteria</taxon>
        <taxon>Chromatiales</taxon>
        <taxon>Halothiobacillaceae</taxon>
        <taxon>Halothiobacillus</taxon>
    </lineage>
</organism>
<evidence type="ECO:0000313" key="4">
    <source>
        <dbReference type="Proteomes" id="UP000009102"/>
    </source>
</evidence>
<dbReference type="eggNOG" id="COG5642">
    <property type="taxonomic scope" value="Bacteria"/>
</dbReference>
<sequence length="166" mass="18207">MNTTKTDLSRSRISGRVATSADADQMGMNEVFMFDSESGMLHLSKASVWVHVVKTGIGYGYVSRLAEHLGVGDNSVLMKIGVAGGTIARRRRADVLKPDESDRLYRLAKITAMAERVLEDPVKAKNWLQTKNRALGGVSPFSLLDTEPGVDMVEDVLNQIEYGVYS</sequence>